<sequence length="154" mass="16209">RSLQPHPGRGTGWSRELAADVKEMTGHTQSCPGVPVPAQQEGVPVPAQCSGVPAPAQQPGVPVPAQRPGVPVPAQRPGVPVPAQQPGVPVPAQQPGVPVPAQCPGVPVLLSQPSDSFLPCLPQPAEAHHIRACLLLEEGPWRRLHTFRRVKHPH</sequence>
<dbReference type="Ensembl" id="ENSSCAT00000023706.1">
    <property type="protein sequence ID" value="ENSSCAP00000021253.1"/>
    <property type="gene ID" value="ENSSCAG00000015291.1"/>
</dbReference>
<protein>
    <submittedName>
        <fullName evidence="2">Uncharacterized protein</fullName>
    </submittedName>
</protein>
<evidence type="ECO:0000313" key="2">
    <source>
        <dbReference type="Ensembl" id="ENSSCAP00000021253.1"/>
    </source>
</evidence>
<dbReference type="Proteomes" id="UP000694409">
    <property type="component" value="Unassembled WGS sequence"/>
</dbReference>
<dbReference type="AlphaFoldDB" id="A0A8C9NRJ1"/>
<name>A0A8C9NRJ1_SERCA</name>
<proteinExistence type="predicted"/>
<organism evidence="2 3">
    <name type="scientific">Serinus canaria</name>
    <name type="common">Island canary</name>
    <name type="synonym">Fringilla canaria</name>
    <dbReference type="NCBI Taxonomy" id="9135"/>
    <lineage>
        <taxon>Eukaryota</taxon>
        <taxon>Metazoa</taxon>
        <taxon>Chordata</taxon>
        <taxon>Craniata</taxon>
        <taxon>Vertebrata</taxon>
        <taxon>Euteleostomi</taxon>
        <taxon>Archelosauria</taxon>
        <taxon>Archosauria</taxon>
        <taxon>Dinosauria</taxon>
        <taxon>Saurischia</taxon>
        <taxon>Theropoda</taxon>
        <taxon>Coelurosauria</taxon>
        <taxon>Aves</taxon>
        <taxon>Neognathae</taxon>
        <taxon>Neoaves</taxon>
        <taxon>Telluraves</taxon>
        <taxon>Australaves</taxon>
        <taxon>Passeriformes</taxon>
        <taxon>Passeroidea</taxon>
        <taxon>Fringillidae</taxon>
        <taxon>Carduelinae</taxon>
        <taxon>Serinus</taxon>
    </lineage>
</organism>
<keyword evidence="3" id="KW-1185">Reference proteome</keyword>
<evidence type="ECO:0000256" key="1">
    <source>
        <dbReference type="SAM" id="MobiDB-lite"/>
    </source>
</evidence>
<feature type="compositionally biased region" description="Low complexity" evidence="1">
    <location>
        <begin position="51"/>
        <end position="96"/>
    </location>
</feature>
<evidence type="ECO:0000313" key="3">
    <source>
        <dbReference type="Proteomes" id="UP000694409"/>
    </source>
</evidence>
<reference evidence="2" key="1">
    <citation type="submission" date="2025-08" db="UniProtKB">
        <authorList>
            <consortium name="Ensembl"/>
        </authorList>
    </citation>
    <scope>IDENTIFICATION</scope>
</reference>
<accession>A0A8C9NRJ1</accession>
<reference evidence="2" key="2">
    <citation type="submission" date="2025-09" db="UniProtKB">
        <authorList>
            <consortium name="Ensembl"/>
        </authorList>
    </citation>
    <scope>IDENTIFICATION</scope>
</reference>
<feature type="region of interest" description="Disordered" evidence="1">
    <location>
        <begin position="23"/>
        <end position="96"/>
    </location>
</feature>